<sequence>MGGRATRKAGTEDIECPMLAGRSSAFWFTAEEPKPTSSRVLYSQDYYRQYVPPPLPYTIPLQVPLPAQLSPAAVQNVQLVPCLCPVNQEYSYENSPEYATRKLQPPAQQRRNLSMFAGQFEAFYPRGGELGSVRAAHSHGSFYKHRNPALVDARNAAAYGFRFDGKRRFNYE</sequence>
<organism evidence="1">
    <name type="scientific">Dendroctonus ponderosae</name>
    <name type="common">Mountain pine beetle</name>
    <dbReference type="NCBI Taxonomy" id="77166"/>
    <lineage>
        <taxon>Eukaryota</taxon>
        <taxon>Metazoa</taxon>
        <taxon>Ecdysozoa</taxon>
        <taxon>Arthropoda</taxon>
        <taxon>Hexapoda</taxon>
        <taxon>Insecta</taxon>
        <taxon>Pterygota</taxon>
        <taxon>Neoptera</taxon>
        <taxon>Endopterygota</taxon>
        <taxon>Coleoptera</taxon>
        <taxon>Polyphaga</taxon>
        <taxon>Cucujiformia</taxon>
        <taxon>Curculionidae</taxon>
        <taxon>Scolytinae</taxon>
        <taxon>Dendroctonus</taxon>
    </lineage>
</organism>
<dbReference type="EMBL" id="KB740914">
    <property type="protein sequence ID" value="ENN78353.1"/>
    <property type="molecule type" value="Genomic_DNA"/>
</dbReference>
<feature type="non-terminal residue" evidence="1">
    <location>
        <position position="1"/>
    </location>
</feature>
<reference evidence="1" key="1">
    <citation type="journal article" date="2013" name="Genome Biol.">
        <title>Draft genome of the mountain pine beetle, Dendroctonus ponderosae Hopkins, a major forest pest.</title>
        <authorList>
            <person name="Keeling C.I."/>
            <person name="Yuen M.M."/>
            <person name="Liao N.Y."/>
            <person name="Docking T.R."/>
            <person name="Chan S.K."/>
            <person name="Taylor G.A."/>
            <person name="Palmquist D.L."/>
            <person name="Jackman S.D."/>
            <person name="Nguyen A."/>
            <person name="Li M."/>
            <person name="Henderson H."/>
            <person name="Janes J.K."/>
            <person name="Zhao Y."/>
            <person name="Pandoh P."/>
            <person name="Moore R."/>
            <person name="Sperling F.A."/>
            <person name="Huber D.P."/>
            <person name="Birol I."/>
            <person name="Jones S.J."/>
            <person name="Bohlmann J."/>
        </authorList>
    </citation>
    <scope>NUCLEOTIDE SEQUENCE</scope>
</reference>
<name>N6TKB4_DENPD</name>
<evidence type="ECO:0000313" key="1">
    <source>
        <dbReference type="EMBL" id="ENN78353.1"/>
    </source>
</evidence>
<protein>
    <submittedName>
        <fullName evidence="1">Uncharacterized protein</fullName>
    </submittedName>
</protein>
<dbReference type="HOGENOM" id="CLU_1556865_0_0_1"/>
<dbReference type="AlphaFoldDB" id="N6TKB4"/>
<proteinExistence type="predicted"/>
<gene>
    <name evidence="1" type="ORF">YQE_05155</name>
</gene>
<accession>N6TKB4</accession>
<dbReference type="OrthoDB" id="6760575at2759"/>